<evidence type="ECO:0000313" key="2">
    <source>
        <dbReference type="Proteomes" id="UP001386955"/>
    </source>
</evidence>
<comment type="caution">
    <text evidence="1">The sequence shown here is derived from an EMBL/GenBank/DDBJ whole genome shotgun (WGS) entry which is preliminary data.</text>
</comment>
<organism evidence="1 2">
    <name type="scientific">Psophocarpus tetragonolobus</name>
    <name type="common">Winged bean</name>
    <name type="synonym">Dolichos tetragonolobus</name>
    <dbReference type="NCBI Taxonomy" id="3891"/>
    <lineage>
        <taxon>Eukaryota</taxon>
        <taxon>Viridiplantae</taxon>
        <taxon>Streptophyta</taxon>
        <taxon>Embryophyta</taxon>
        <taxon>Tracheophyta</taxon>
        <taxon>Spermatophyta</taxon>
        <taxon>Magnoliopsida</taxon>
        <taxon>eudicotyledons</taxon>
        <taxon>Gunneridae</taxon>
        <taxon>Pentapetalae</taxon>
        <taxon>rosids</taxon>
        <taxon>fabids</taxon>
        <taxon>Fabales</taxon>
        <taxon>Fabaceae</taxon>
        <taxon>Papilionoideae</taxon>
        <taxon>50 kb inversion clade</taxon>
        <taxon>NPAAA clade</taxon>
        <taxon>indigoferoid/millettioid clade</taxon>
        <taxon>Phaseoleae</taxon>
        <taxon>Psophocarpus</taxon>
    </lineage>
</organism>
<dbReference type="AlphaFoldDB" id="A0AAN9S4M7"/>
<accession>A0AAN9S4M7</accession>
<sequence length="143" mass="16184">MVVTVGRDPNHILNLHAWPATDPGLRTRSKEPINNQGKTMLWRYLIDLIYACFEFDEIQHGNVGFQGKAEDGFRVTKPEGDSVVGFGGFDSHVKSLEPHPGVTLVVVSYLHHKLSPRSVLDSRFLARLRFLALLCGWKHEFQC</sequence>
<evidence type="ECO:0000313" key="1">
    <source>
        <dbReference type="EMBL" id="KAK7389168.1"/>
    </source>
</evidence>
<reference evidence="1 2" key="1">
    <citation type="submission" date="2024-01" db="EMBL/GenBank/DDBJ databases">
        <title>The genomes of 5 underutilized Papilionoideae crops provide insights into root nodulation and disease resistanc.</title>
        <authorList>
            <person name="Jiang F."/>
        </authorList>
    </citation>
    <scope>NUCLEOTIDE SEQUENCE [LARGE SCALE GENOMIC DNA]</scope>
    <source>
        <strain evidence="1">DUOXIRENSHENG_FW03</strain>
        <tissue evidence="1">Leaves</tissue>
    </source>
</reference>
<dbReference type="EMBL" id="JAYMYS010000006">
    <property type="protein sequence ID" value="KAK7389168.1"/>
    <property type="molecule type" value="Genomic_DNA"/>
</dbReference>
<dbReference type="Proteomes" id="UP001386955">
    <property type="component" value="Unassembled WGS sequence"/>
</dbReference>
<proteinExistence type="predicted"/>
<protein>
    <submittedName>
        <fullName evidence="1">Uncharacterized protein</fullName>
    </submittedName>
</protein>
<name>A0AAN9S4M7_PSOTE</name>
<keyword evidence="2" id="KW-1185">Reference proteome</keyword>
<gene>
    <name evidence="1" type="ORF">VNO78_24003</name>
</gene>